<evidence type="ECO:0000313" key="9">
    <source>
        <dbReference type="EMBL" id="MFC4410534.1"/>
    </source>
</evidence>
<proteinExistence type="inferred from homology"/>
<dbReference type="RefSeq" id="WP_378154470.1">
    <property type="nucleotide sequence ID" value="NZ_JBHSEC010000014.1"/>
</dbReference>
<evidence type="ECO:0000256" key="8">
    <source>
        <dbReference type="SAM" id="Phobius"/>
    </source>
</evidence>
<dbReference type="PANTHER" id="PTHR30561:SF0">
    <property type="entry name" value="GUANIDINIUM EXPORTER"/>
    <property type="match status" value="1"/>
</dbReference>
<comment type="caution">
    <text evidence="9">The sequence shown here is derived from an EMBL/GenBank/DDBJ whole genome shotgun (WGS) entry which is preliminary data.</text>
</comment>
<accession>A0ABV8X5X6</accession>
<gene>
    <name evidence="9" type="ORF">ACFOZY_08865</name>
</gene>
<keyword evidence="2" id="KW-0813">Transport</keyword>
<dbReference type="Gene3D" id="1.10.3730.20">
    <property type="match status" value="1"/>
</dbReference>
<dbReference type="InterPro" id="IPR000390">
    <property type="entry name" value="Small_drug/metabolite_transptr"/>
</dbReference>
<feature type="transmembrane region" description="Helical" evidence="8">
    <location>
        <begin position="85"/>
        <end position="103"/>
    </location>
</feature>
<dbReference type="SUPFAM" id="SSF103481">
    <property type="entry name" value="Multidrug resistance efflux transporter EmrE"/>
    <property type="match status" value="1"/>
</dbReference>
<dbReference type="Proteomes" id="UP001595817">
    <property type="component" value="Unassembled WGS sequence"/>
</dbReference>
<evidence type="ECO:0000256" key="3">
    <source>
        <dbReference type="ARBA" id="ARBA00022475"/>
    </source>
</evidence>
<organism evidence="9 10">
    <name type="scientific">Chungangia koreensis</name>
    <dbReference type="NCBI Taxonomy" id="752657"/>
    <lineage>
        <taxon>Bacteria</taxon>
        <taxon>Bacillati</taxon>
        <taxon>Bacillota</taxon>
        <taxon>Bacilli</taxon>
        <taxon>Lactobacillales</taxon>
        <taxon>Chungangia</taxon>
    </lineage>
</organism>
<keyword evidence="10" id="KW-1185">Reference proteome</keyword>
<dbReference type="InterPro" id="IPR045324">
    <property type="entry name" value="Small_multidrug_res"/>
</dbReference>
<keyword evidence="3" id="KW-1003">Cell membrane</keyword>
<feature type="transmembrane region" description="Helical" evidence="8">
    <location>
        <begin position="30"/>
        <end position="53"/>
    </location>
</feature>
<evidence type="ECO:0000256" key="6">
    <source>
        <dbReference type="ARBA" id="ARBA00023136"/>
    </source>
</evidence>
<keyword evidence="4 7" id="KW-0812">Transmembrane</keyword>
<evidence type="ECO:0000256" key="5">
    <source>
        <dbReference type="ARBA" id="ARBA00022989"/>
    </source>
</evidence>
<sequence length="104" mass="11145">MEWLILIAAGLFEVVFVITMKLSDGFKKHLYTILTIVSAALSLGLLSLALKVIPVGTGYAVWTGIGAAGSVLVGMLLFKEKKSILKIMFLSFIIIGVVGLKFVS</sequence>
<protein>
    <submittedName>
        <fullName evidence="9">DMT family transporter</fullName>
    </submittedName>
</protein>
<dbReference type="PANTHER" id="PTHR30561">
    <property type="entry name" value="SMR FAMILY PROTON-DEPENDENT DRUG EFFLUX TRANSPORTER SUGE"/>
    <property type="match status" value="1"/>
</dbReference>
<dbReference type="EMBL" id="JBHSEC010000014">
    <property type="protein sequence ID" value="MFC4410534.1"/>
    <property type="molecule type" value="Genomic_DNA"/>
</dbReference>
<evidence type="ECO:0000256" key="2">
    <source>
        <dbReference type="ARBA" id="ARBA00022448"/>
    </source>
</evidence>
<evidence type="ECO:0000256" key="4">
    <source>
        <dbReference type="ARBA" id="ARBA00022692"/>
    </source>
</evidence>
<evidence type="ECO:0000256" key="7">
    <source>
        <dbReference type="RuleBase" id="RU003942"/>
    </source>
</evidence>
<reference evidence="10" key="1">
    <citation type="journal article" date="2019" name="Int. J. Syst. Evol. Microbiol.">
        <title>The Global Catalogue of Microorganisms (GCM) 10K type strain sequencing project: providing services to taxonomists for standard genome sequencing and annotation.</title>
        <authorList>
            <consortium name="The Broad Institute Genomics Platform"/>
            <consortium name="The Broad Institute Genome Sequencing Center for Infectious Disease"/>
            <person name="Wu L."/>
            <person name="Ma J."/>
        </authorList>
    </citation>
    <scope>NUCLEOTIDE SEQUENCE [LARGE SCALE GENOMIC DNA]</scope>
    <source>
        <strain evidence="10">CCUG 59778</strain>
    </source>
</reference>
<dbReference type="InterPro" id="IPR037185">
    <property type="entry name" value="EmrE-like"/>
</dbReference>
<keyword evidence="6 8" id="KW-0472">Membrane</keyword>
<evidence type="ECO:0000313" key="10">
    <source>
        <dbReference type="Proteomes" id="UP001595817"/>
    </source>
</evidence>
<feature type="transmembrane region" description="Helical" evidence="8">
    <location>
        <begin position="6"/>
        <end position="23"/>
    </location>
</feature>
<feature type="transmembrane region" description="Helical" evidence="8">
    <location>
        <begin position="59"/>
        <end position="78"/>
    </location>
</feature>
<evidence type="ECO:0000256" key="1">
    <source>
        <dbReference type="ARBA" id="ARBA00004651"/>
    </source>
</evidence>
<dbReference type="Pfam" id="PF00893">
    <property type="entry name" value="Multi_Drug_Res"/>
    <property type="match status" value="1"/>
</dbReference>
<name>A0ABV8X5X6_9LACT</name>
<comment type="similarity">
    <text evidence="7">Belongs to the drug/metabolite transporter (DMT) superfamily. Small multidrug resistance (SMR) (TC 2.A.7.1) family.</text>
</comment>
<comment type="subcellular location">
    <subcellularLocation>
        <location evidence="1 7">Cell membrane</location>
        <topology evidence="1 7">Multi-pass membrane protein</topology>
    </subcellularLocation>
</comment>
<keyword evidence="5 8" id="KW-1133">Transmembrane helix</keyword>